<reference evidence="1 2" key="1">
    <citation type="submission" date="2014-02" db="EMBL/GenBank/DDBJ databases">
        <title>The genome sequence of the entomopathogenic fungus Metarhizium robertsii ARSEF 2575.</title>
        <authorList>
            <person name="Giuliano Garisto Donzelli B."/>
            <person name="Roe B.A."/>
            <person name="Macmil S.L."/>
            <person name="Krasnoff S.B."/>
            <person name="Gibson D.M."/>
        </authorList>
    </citation>
    <scope>NUCLEOTIDE SEQUENCE [LARGE SCALE GENOMIC DNA]</scope>
    <source>
        <strain evidence="1 2">ARSEF 2575</strain>
    </source>
</reference>
<name>A0A0A1USH2_9HYPO</name>
<dbReference type="HOGENOM" id="CLU_2904685_0_0_1"/>
<sequence>MALYERLSNDNVRLHARRVPSLWLAKRLGRTAITDGADIMWYQEATHKTITIRHDAKTYTTP</sequence>
<protein>
    <submittedName>
        <fullName evidence="1">Uncharacterized protein</fullName>
    </submittedName>
</protein>
<proteinExistence type="predicted"/>
<dbReference type="AlphaFoldDB" id="A0A0A1USH2"/>
<organism evidence="1 2">
    <name type="scientific">Metarhizium robertsii</name>
    <dbReference type="NCBI Taxonomy" id="568076"/>
    <lineage>
        <taxon>Eukaryota</taxon>
        <taxon>Fungi</taxon>
        <taxon>Dikarya</taxon>
        <taxon>Ascomycota</taxon>
        <taxon>Pezizomycotina</taxon>
        <taxon>Sordariomycetes</taxon>
        <taxon>Hypocreomycetidae</taxon>
        <taxon>Hypocreales</taxon>
        <taxon>Clavicipitaceae</taxon>
        <taxon>Metarhizium</taxon>
    </lineage>
</organism>
<comment type="caution">
    <text evidence="1">The sequence shown here is derived from an EMBL/GenBank/DDBJ whole genome shotgun (WGS) entry which is preliminary data.</text>
</comment>
<evidence type="ECO:0000313" key="2">
    <source>
        <dbReference type="Proteomes" id="UP000030151"/>
    </source>
</evidence>
<gene>
    <name evidence="1" type="ORF">X797_008244</name>
</gene>
<evidence type="ECO:0000313" key="1">
    <source>
        <dbReference type="EMBL" id="EXU98770.1"/>
    </source>
</evidence>
<dbReference type="Proteomes" id="UP000030151">
    <property type="component" value="Unassembled WGS sequence"/>
</dbReference>
<dbReference type="EMBL" id="JELW01000024">
    <property type="protein sequence ID" value="EXU98770.1"/>
    <property type="molecule type" value="Genomic_DNA"/>
</dbReference>
<accession>A0A0A1USH2</accession>